<keyword evidence="4" id="KW-0804">Transcription</keyword>
<name>A0A1R1EFG7_9BACL</name>
<dbReference type="CDD" id="cd01109">
    <property type="entry name" value="HTH_YyaN"/>
    <property type="match status" value="1"/>
</dbReference>
<evidence type="ECO:0000256" key="3">
    <source>
        <dbReference type="ARBA" id="ARBA00023125"/>
    </source>
</evidence>
<dbReference type="PANTHER" id="PTHR30204:SF69">
    <property type="entry name" value="MERR-FAMILY TRANSCRIPTIONAL REGULATOR"/>
    <property type="match status" value="1"/>
</dbReference>
<organism evidence="6 7">
    <name type="scientific">Paenibacillus rhizosphaerae</name>
    <dbReference type="NCBI Taxonomy" id="297318"/>
    <lineage>
        <taxon>Bacteria</taxon>
        <taxon>Bacillati</taxon>
        <taxon>Bacillota</taxon>
        <taxon>Bacilli</taxon>
        <taxon>Bacillales</taxon>
        <taxon>Paenibacillaceae</taxon>
        <taxon>Paenibacillus</taxon>
    </lineage>
</organism>
<keyword evidence="3" id="KW-0238">DNA-binding</keyword>
<accession>A0A1R1EFG7</accession>
<dbReference type="InterPro" id="IPR009061">
    <property type="entry name" value="DNA-bd_dom_put_sf"/>
</dbReference>
<dbReference type="EMBL" id="MRTP01000010">
    <property type="protein sequence ID" value="OMF50556.1"/>
    <property type="molecule type" value="Genomic_DNA"/>
</dbReference>
<dbReference type="InterPro" id="IPR000551">
    <property type="entry name" value="MerR-type_HTH_dom"/>
</dbReference>
<dbReference type="GO" id="GO:0003677">
    <property type="term" value="F:DNA binding"/>
    <property type="evidence" value="ECO:0007669"/>
    <property type="project" value="UniProtKB-KW"/>
</dbReference>
<dbReference type="Proteomes" id="UP000187172">
    <property type="component" value="Unassembled WGS sequence"/>
</dbReference>
<keyword evidence="1" id="KW-0678">Repressor</keyword>
<reference evidence="6 7" key="1">
    <citation type="submission" date="2016-11" db="EMBL/GenBank/DDBJ databases">
        <title>Paenibacillus species isolates.</title>
        <authorList>
            <person name="Beno S.M."/>
        </authorList>
    </citation>
    <scope>NUCLEOTIDE SEQUENCE [LARGE SCALE GENOMIC DNA]</scope>
    <source>
        <strain evidence="6 7">FSL R5-0378</strain>
    </source>
</reference>
<evidence type="ECO:0000256" key="4">
    <source>
        <dbReference type="ARBA" id="ARBA00023163"/>
    </source>
</evidence>
<dbReference type="RefSeq" id="WP_076173844.1">
    <property type="nucleotide sequence ID" value="NZ_MRTP01000010.1"/>
</dbReference>
<dbReference type="PRINTS" id="PR00040">
    <property type="entry name" value="HTHMERR"/>
</dbReference>
<dbReference type="PROSITE" id="PS50937">
    <property type="entry name" value="HTH_MERR_2"/>
    <property type="match status" value="1"/>
</dbReference>
<dbReference type="STRING" id="297318.BK138_26495"/>
<evidence type="ECO:0000259" key="5">
    <source>
        <dbReference type="PROSITE" id="PS50937"/>
    </source>
</evidence>
<dbReference type="PROSITE" id="PS00552">
    <property type="entry name" value="HTH_MERR_1"/>
    <property type="match status" value="1"/>
</dbReference>
<dbReference type="GO" id="GO:0003700">
    <property type="term" value="F:DNA-binding transcription factor activity"/>
    <property type="evidence" value="ECO:0007669"/>
    <property type="project" value="InterPro"/>
</dbReference>
<dbReference type="SMART" id="SM00422">
    <property type="entry name" value="HTH_MERR"/>
    <property type="match status" value="1"/>
</dbReference>
<sequence>MSRQYSISEIAEQTGLTPDTLRYYEKIGLIPSPQRGPGGSRLYSQEDIGKIHFLLHLKHTEMPLKHIQEYIRAYDDQDEELCYRLLDEHRIRIEAQMAALNETLVLVKYKLDHFQEIKDG</sequence>
<dbReference type="InterPro" id="IPR047057">
    <property type="entry name" value="MerR_fam"/>
</dbReference>
<evidence type="ECO:0000313" key="6">
    <source>
        <dbReference type="EMBL" id="OMF50556.1"/>
    </source>
</evidence>
<dbReference type="Gene3D" id="1.10.1660.10">
    <property type="match status" value="1"/>
</dbReference>
<gene>
    <name evidence="6" type="ORF">BK138_26495</name>
</gene>
<keyword evidence="7" id="KW-1185">Reference proteome</keyword>
<evidence type="ECO:0000313" key="7">
    <source>
        <dbReference type="Proteomes" id="UP000187172"/>
    </source>
</evidence>
<feature type="domain" description="HTH merR-type" evidence="5">
    <location>
        <begin position="4"/>
        <end position="73"/>
    </location>
</feature>
<evidence type="ECO:0000256" key="2">
    <source>
        <dbReference type="ARBA" id="ARBA00023015"/>
    </source>
</evidence>
<dbReference type="AlphaFoldDB" id="A0A1R1EFG7"/>
<protein>
    <submittedName>
        <fullName evidence="6">MerR family transcriptional regulator</fullName>
    </submittedName>
</protein>
<keyword evidence="2" id="KW-0805">Transcription regulation</keyword>
<dbReference type="Pfam" id="PF13411">
    <property type="entry name" value="MerR_1"/>
    <property type="match status" value="1"/>
</dbReference>
<evidence type="ECO:0000256" key="1">
    <source>
        <dbReference type="ARBA" id="ARBA00022491"/>
    </source>
</evidence>
<comment type="caution">
    <text evidence="6">The sequence shown here is derived from an EMBL/GenBank/DDBJ whole genome shotgun (WGS) entry which is preliminary data.</text>
</comment>
<proteinExistence type="predicted"/>
<dbReference type="SUPFAM" id="SSF46955">
    <property type="entry name" value="Putative DNA-binding domain"/>
    <property type="match status" value="1"/>
</dbReference>
<dbReference type="PANTHER" id="PTHR30204">
    <property type="entry name" value="REDOX-CYCLING DRUG-SENSING TRANSCRIPTIONAL ACTIVATOR SOXR"/>
    <property type="match status" value="1"/>
</dbReference>